<evidence type="ECO:0000259" key="2">
    <source>
        <dbReference type="Pfam" id="PF13226"/>
    </source>
</evidence>
<evidence type="ECO:0000313" key="3">
    <source>
        <dbReference type="EMBL" id="UGS40909.1"/>
    </source>
</evidence>
<accession>A0ABY3S4A5</accession>
<feature type="chain" id="PRO_5045778508" description="DUF4034 domain-containing protein" evidence="1">
    <location>
        <begin position="24"/>
        <end position="333"/>
    </location>
</feature>
<gene>
    <name evidence="3" type="ORF">G163CM_16080</name>
</gene>
<evidence type="ECO:0000256" key="1">
    <source>
        <dbReference type="SAM" id="SignalP"/>
    </source>
</evidence>
<dbReference type="RefSeq" id="WP_231827652.1">
    <property type="nucleotide sequence ID" value="NZ_CP087880.1"/>
</dbReference>
<protein>
    <recommendedName>
        <fullName evidence="2">DUF4034 domain-containing protein</fullName>
    </recommendedName>
</protein>
<dbReference type="Proteomes" id="UP001199659">
    <property type="component" value="Chromosome"/>
</dbReference>
<proteinExistence type="predicted"/>
<keyword evidence="4" id="KW-1185">Reference proteome</keyword>
<evidence type="ECO:0000313" key="4">
    <source>
        <dbReference type="Proteomes" id="UP001199659"/>
    </source>
</evidence>
<name>A0ABY3S4A5_9ENTR</name>
<dbReference type="EMBL" id="CP087880">
    <property type="protein sequence ID" value="UGS40909.1"/>
    <property type="molecule type" value="Genomic_DNA"/>
</dbReference>
<reference evidence="3 4" key="1">
    <citation type="journal article" date="2022" name="Int. J. Syst. Evol. Microbiol.">
        <title>Pseudocitrobacter corydidari sp. nov., isolated from the Asian emerald cockroach Corydidarum magnifica.</title>
        <authorList>
            <person name="Guzman J."/>
            <person name="Poehlein A."/>
            <person name="Glaeser S.P."/>
            <person name="Schwengers O."/>
            <person name="Blom J."/>
            <person name="Hollensteiner J."/>
            <person name="Kampfer P."/>
            <person name="Vilcinskas A."/>
        </authorList>
    </citation>
    <scope>NUCLEOTIDE SEQUENCE [LARGE SCALE GENOMIC DNA]</scope>
    <source>
        <strain evidence="3">G163CM</strain>
    </source>
</reference>
<sequence>MQKNFFKILPLALFVVSMNSARAADEEQERLEIQQPIIDMVFKEKWSKLDTLFSSYVNGFPSTSNGTHKLILAYLAVTDNNVSKPDGGESTADDWLKANPDSTVAMMLKASSYSSKAFYLRGEGAAETVDEDVWPKFKALIEQEKSYLLKHKNIADKDPMWYQLMISVARNLNDHELLMRTLEEGSQKYPTYQNIYLDAMEGSLPKWGGSPELVEKIAQLAASRTSAQSGKSYYSYVWYNALSFEPEMMGLLDAGQIISWETMKTGWHDRYKTYPTPQIATEYMTTACLAQDEKGFTEGYSWVNNQYGELVEQVWLRNMSYNRCAAFFRSKHK</sequence>
<dbReference type="InterPro" id="IPR025115">
    <property type="entry name" value="DUF4034"/>
</dbReference>
<organism evidence="3 4">
    <name type="scientific">Pseudocitrobacter corydidari</name>
    <dbReference type="NCBI Taxonomy" id="2891570"/>
    <lineage>
        <taxon>Bacteria</taxon>
        <taxon>Pseudomonadati</taxon>
        <taxon>Pseudomonadota</taxon>
        <taxon>Gammaproteobacteria</taxon>
        <taxon>Enterobacterales</taxon>
        <taxon>Enterobacteriaceae</taxon>
        <taxon>Pseudocitrobacter</taxon>
    </lineage>
</organism>
<dbReference type="Pfam" id="PF13226">
    <property type="entry name" value="DUF4034"/>
    <property type="match status" value="1"/>
</dbReference>
<keyword evidence="1" id="KW-0732">Signal</keyword>
<feature type="domain" description="DUF4034" evidence="2">
    <location>
        <begin position="37"/>
        <end position="185"/>
    </location>
</feature>
<feature type="signal peptide" evidence="1">
    <location>
        <begin position="1"/>
        <end position="23"/>
    </location>
</feature>